<evidence type="ECO:0000259" key="2">
    <source>
        <dbReference type="PROSITE" id="PS51767"/>
    </source>
</evidence>
<dbReference type="InterPro" id="IPR001461">
    <property type="entry name" value="Aspartic_peptidase_A1"/>
</dbReference>
<organism evidence="5">
    <name type="scientific">Angiostrongylus costaricensis</name>
    <name type="common">Nematode worm</name>
    <dbReference type="NCBI Taxonomy" id="334426"/>
    <lineage>
        <taxon>Eukaryota</taxon>
        <taxon>Metazoa</taxon>
        <taxon>Ecdysozoa</taxon>
        <taxon>Nematoda</taxon>
        <taxon>Chromadorea</taxon>
        <taxon>Rhabditida</taxon>
        <taxon>Rhabditina</taxon>
        <taxon>Rhabditomorpha</taxon>
        <taxon>Strongyloidea</taxon>
        <taxon>Metastrongylidae</taxon>
        <taxon>Angiostrongylus</taxon>
    </lineage>
</organism>
<proteinExistence type="inferred from homology"/>
<evidence type="ECO:0000313" key="3">
    <source>
        <dbReference type="EMBL" id="VDM53391.1"/>
    </source>
</evidence>
<dbReference type="InterPro" id="IPR033121">
    <property type="entry name" value="PEPTIDASE_A1"/>
</dbReference>
<dbReference type="EMBL" id="UYYA01000298">
    <property type="protein sequence ID" value="VDM53391.1"/>
    <property type="molecule type" value="Genomic_DNA"/>
</dbReference>
<accession>A0A0R3PD36</accession>
<dbReference type="PROSITE" id="PS00141">
    <property type="entry name" value="ASP_PROTEASE"/>
    <property type="match status" value="1"/>
</dbReference>
<dbReference type="OrthoDB" id="5874963at2759"/>
<evidence type="ECO:0000313" key="5">
    <source>
        <dbReference type="WBParaSite" id="ACOC_0000180501-mRNA-1"/>
    </source>
</evidence>
<reference evidence="3 4" key="2">
    <citation type="submission" date="2018-11" db="EMBL/GenBank/DDBJ databases">
        <authorList>
            <consortium name="Pathogen Informatics"/>
        </authorList>
    </citation>
    <scope>NUCLEOTIDE SEQUENCE [LARGE SCALE GENOMIC DNA]</scope>
    <source>
        <strain evidence="3 4">Costa Rica</strain>
    </source>
</reference>
<name>A0A0R3PD36_ANGCS</name>
<sequence>MSAIGIGNYTYQKDCEAAPDTGTSYIGGPKAINDQLANAVGAVVVDYGKMAYVGNITVGTPDQQYIVIVDTGSDILWVLGSDCE</sequence>
<feature type="domain" description="Peptidase A1" evidence="2">
    <location>
        <begin position="52"/>
        <end position="84"/>
    </location>
</feature>
<comment type="similarity">
    <text evidence="1">Belongs to the peptidase A1 family.</text>
</comment>
<dbReference type="Pfam" id="PF00026">
    <property type="entry name" value="Asp"/>
    <property type="match status" value="1"/>
</dbReference>
<dbReference type="PANTHER" id="PTHR47966:SF45">
    <property type="entry name" value="PEPTIDASE A1 DOMAIN-CONTAINING PROTEIN"/>
    <property type="match status" value="1"/>
</dbReference>
<gene>
    <name evidence="3" type="ORF">ACOC_LOCUS1806</name>
</gene>
<keyword evidence="4" id="KW-1185">Reference proteome</keyword>
<dbReference type="InterPro" id="IPR001969">
    <property type="entry name" value="Aspartic_peptidase_AS"/>
</dbReference>
<dbReference type="GO" id="GO:0005764">
    <property type="term" value="C:lysosome"/>
    <property type="evidence" value="ECO:0007669"/>
    <property type="project" value="TreeGrafter"/>
</dbReference>
<dbReference type="GO" id="GO:0006508">
    <property type="term" value="P:proteolysis"/>
    <property type="evidence" value="ECO:0007669"/>
    <property type="project" value="InterPro"/>
</dbReference>
<evidence type="ECO:0000313" key="4">
    <source>
        <dbReference type="Proteomes" id="UP000267027"/>
    </source>
</evidence>
<dbReference type="PROSITE" id="PS51767">
    <property type="entry name" value="PEPTIDASE_A1"/>
    <property type="match status" value="1"/>
</dbReference>
<dbReference type="AlphaFoldDB" id="A0A0R3PD36"/>
<dbReference type="Gene3D" id="2.40.70.10">
    <property type="entry name" value="Acid Proteases"/>
    <property type="match status" value="2"/>
</dbReference>
<dbReference type="PANTHER" id="PTHR47966">
    <property type="entry name" value="BETA-SITE APP-CLEAVING ENZYME, ISOFORM A-RELATED"/>
    <property type="match status" value="1"/>
</dbReference>
<dbReference type="SUPFAM" id="SSF50630">
    <property type="entry name" value="Acid proteases"/>
    <property type="match status" value="2"/>
</dbReference>
<dbReference type="WBParaSite" id="ACOC_0000180501-mRNA-1">
    <property type="protein sequence ID" value="ACOC_0000180501-mRNA-1"/>
    <property type="gene ID" value="ACOC_0000180501"/>
</dbReference>
<dbReference type="Proteomes" id="UP000267027">
    <property type="component" value="Unassembled WGS sequence"/>
</dbReference>
<reference evidence="5" key="1">
    <citation type="submission" date="2017-02" db="UniProtKB">
        <authorList>
            <consortium name="WormBaseParasite"/>
        </authorList>
    </citation>
    <scope>IDENTIFICATION</scope>
</reference>
<dbReference type="STRING" id="334426.A0A0R3PD36"/>
<dbReference type="GO" id="GO:0004190">
    <property type="term" value="F:aspartic-type endopeptidase activity"/>
    <property type="evidence" value="ECO:0007669"/>
    <property type="project" value="InterPro"/>
</dbReference>
<evidence type="ECO:0000256" key="1">
    <source>
        <dbReference type="ARBA" id="ARBA00007447"/>
    </source>
</evidence>
<protein>
    <submittedName>
        <fullName evidence="5">Peptidase A1 domain-containing protein</fullName>
    </submittedName>
</protein>
<dbReference type="InterPro" id="IPR021109">
    <property type="entry name" value="Peptidase_aspartic_dom_sf"/>
</dbReference>